<keyword evidence="2" id="KW-1185">Reference proteome</keyword>
<accession>A0A367KSH2</accession>
<protein>
    <submittedName>
        <fullName evidence="1">Uncharacterized protein</fullName>
    </submittedName>
</protein>
<dbReference type="AlphaFoldDB" id="A0A367KSH2"/>
<dbReference type="OrthoDB" id="2242533at2759"/>
<organism evidence="1 2">
    <name type="scientific">Rhizopus stolonifer</name>
    <name type="common">Rhizopus nigricans</name>
    <dbReference type="NCBI Taxonomy" id="4846"/>
    <lineage>
        <taxon>Eukaryota</taxon>
        <taxon>Fungi</taxon>
        <taxon>Fungi incertae sedis</taxon>
        <taxon>Mucoromycota</taxon>
        <taxon>Mucoromycotina</taxon>
        <taxon>Mucoromycetes</taxon>
        <taxon>Mucorales</taxon>
        <taxon>Mucorineae</taxon>
        <taxon>Rhizopodaceae</taxon>
        <taxon>Rhizopus</taxon>
    </lineage>
</organism>
<proteinExistence type="predicted"/>
<sequence length="322" mass="36962">SVLAPEELHAMACGLSSILNISSNSQKSFSTSEQWKKLQRYFISKYALPKIDSSNLESTWDLACTFCEMDGNIYRPMNFLATIRTSNNNIHSDYKKYLLLEHVLQVVQDESRLLSILFCSNSQELESVNENDIVTFIWAPIFNKILKLKQLIHLETGETITKYSSVSKQDLYRKKNIAGFKFDFRALNVKNGFEVDFAACEVSKNAMKSKLFHDNSKVVREAKNALDFIHILTGHKCNDSLYSWVVQISDLQCKLSTMHLARNSLYVSVPQFEFSFPKDISELENFLDIYACINTFVVNGYRKNMLMNVFDFTVCSINVKSC</sequence>
<comment type="caution">
    <text evidence="1">The sequence shown here is derived from an EMBL/GenBank/DDBJ whole genome shotgun (WGS) entry which is preliminary data.</text>
</comment>
<reference evidence="1 2" key="1">
    <citation type="journal article" date="2018" name="G3 (Bethesda)">
        <title>Phylogenetic and Phylogenomic Definition of Rhizopus Species.</title>
        <authorList>
            <person name="Gryganskyi A.P."/>
            <person name="Golan J."/>
            <person name="Dolatabadi S."/>
            <person name="Mondo S."/>
            <person name="Robb S."/>
            <person name="Idnurm A."/>
            <person name="Muszewska A."/>
            <person name="Steczkiewicz K."/>
            <person name="Masonjones S."/>
            <person name="Liao H.L."/>
            <person name="Gajdeczka M.T."/>
            <person name="Anike F."/>
            <person name="Vuek A."/>
            <person name="Anishchenko I.M."/>
            <person name="Voigt K."/>
            <person name="de Hoog G.S."/>
            <person name="Smith M.E."/>
            <person name="Heitman J."/>
            <person name="Vilgalys R."/>
            <person name="Stajich J.E."/>
        </authorList>
    </citation>
    <scope>NUCLEOTIDE SEQUENCE [LARGE SCALE GENOMIC DNA]</scope>
    <source>
        <strain evidence="1 2">LSU 92-RS-03</strain>
    </source>
</reference>
<evidence type="ECO:0000313" key="2">
    <source>
        <dbReference type="Proteomes" id="UP000253551"/>
    </source>
</evidence>
<feature type="non-terminal residue" evidence="1">
    <location>
        <position position="1"/>
    </location>
</feature>
<dbReference type="EMBL" id="PJQM01000468">
    <property type="protein sequence ID" value="RCI05141.1"/>
    <property type="molecule type" value="Genomic_DNA"/>
</dbReference>
<name>A0A367KSH2_RHIST</name>
<evidence type="ECO:0000313" key="1">
    <source>
        <dbReference type="EMBL" id="RCI05141.1"/>
    </source>
</evidence>
<dbReference type="Proteomes" id="UP000253551">
    <property type="component" value="Unassembled WGS sequence"/>
</dbReference>
<gene>
    <name evidence="1" type="ORF">CU098_004419</name>
</gene>